<evidence type="ECO:0000313" key="4">
    <source>
        <dbReference type="EMBL" id="EFI82837.1"/>
    </source>
</evidence>
<dbReference type="PANTHER" id="PTHR43046:SF14">
    <property type="entry name" value="MUTT_NUDIX FAMILY PROTEIN"/>
    <property type="match status" value="1"/>
</dbReference>
<dbReference type="SUPFAM" id="SSF55811">
    <property type="entry name" value="Nudix"/>
    <property type="match status" value="1"/>
</dbReference>
<proteinExistence type="predicted"/>
<evidence type="ECO:0000259" key="3">
    <source>
        <dbReference type="PROSITE" id="PS51462"/>
    </source>
</evidence>
<dbReference type="RefSeq" id="WP_003754302.1">
    <property type="nucleotide sequence ID" value="NZ_GL538352.1"/>
</dbReference>
<comment type="caution">
    <text evidence="4">The sequence shown here is derived from an EMBL/GenBank/DDBJ whole genome shotgun (WGS) entry which is preliminary data.</text>
</comment>
<accession>D7UZJ2</accession>
<dbReference type="Proteomes" id="UP000010119">
    <property type="component" value="Unassembled WGS sequence"/>
</dbReference>
<dbReference type="InterPro" id="IPR015797">
    <property type="entry name" value="NUDIX_hydrolase-like_dom_sf"/>
</dbReference>
<comment type="cofactor">
    <cofactor evidence="1">
        <name>Mg(2+)</name>
        <dbReference type="ChEBI" id="CHEBI:18420"/>
    </cofactor>
</comment>
<dbReference type="HOGENOM" id="CLU_037162_18_6_9"/>
<organism evidence="4 5">
    <name type="scientific">Listeria grayi DSM 20601</name>
    <dbReference type="NCBI Taxonomy" id="525367"/>
    <lineage>
        <taxon>Bacteria</taxon>
        <taxon>Bacillati</taxon>
        <taxon>Bacillota</taxon>
        <taxon>Bacilli</taxon>
        <taxon>Bacillales</taxon>
        <taxon>Listeriaceae</taxon>
        <taxon>Listeria</taxon>
    </lineage>
</organism>
<dbReference type="STRING" id="525367.HMPREF0556_11522"/>
<dbReference type="eggNOG" id="COG1051">
    <property type="taxonomic scope" value="Bacteria"/>
</dbReference>
<keyword evidence="5" id="KW-1185">Reference proteome</keyword>
<gene>
    <name evidence="4" type="ORF">HMPREF0556_11522</name>
</gene>
<dbReference type="PROSITE" id="PS51462">
    <property type="entry name" value="NUDIX"/>
    <property type="match status" value="1"/>
</dbReference>
<dbReference type="GO" id="GO:0016787">
    <property type="term" value="F:hydrolase activity"/>
    <property type="evidence" value="ECO:0007669"/>
    <property type="project" value="UniProtKB-KW"/>
</dbReference>
<evidence type="ECO:0000256" key="2">
    <source>
        <dbReference type="ARBA" id="ARBA00022801"/>
    </source>
</evidence>
<evidence type="ECO:0000313" key="5">
    <source>
        <dbReference type="Proteomes" id="UP000010119"/>
    </source>
</evidence>
<dbReference type="CDD" id="cd04688">
    <property type="entry name" value="NUDIX_Hydrolase"/>
    <property type="match status" value="1"/>
</dbReference>
<dbReference type="AlphaFoldDB" id="D7UZJ2"/>
<feature type="domain" description="Nudix hydrolase" evidence="3">
    <location>
        <begin position="16"/>
        <end position="143"/>
    </location>
</feature>
<dbReference type="PROSITE" id="PS00893">
    <property type="entry name" value="NUDIX_BOX"/>
    <property type="match status" value="1"/>
</dbReference>
<dbReference type="Gene3D" id="3.90.79.10">
    <property type="entry name" value="Nucleoside Triphosphate Pyrophosphohydrolase"/>
    <property type="match status" value="1"/>
</dbReference>
<dbReference type="EMBL" id="ACCR02000005">
    <property type="protein sequence ID" value="EFI82837.1"/>
    <property type="molecule type" value="Genomic_DNA"/>
</dbReference>
<protein>
    <submittedName>
        <fullName evidence="4">Hydrolase, NUDIX family</fullName>
    </submittedName>
</protein>
<dbReference type="InterPro" id="IPR000086">
    <property type="entry name" value="NUDIX_hydrolase_dom"/>
</dbReference>
<reference evidence="4" key="1">
    <citation type="submission" date="2010-06" db="EMBL/GenBank/DDBJ databases">
        <authorList>
            <person name="Muzny D."/>
            <person name="Qin X."/>
            <person name="Buhay C."/>
            <person name="Dugan-Rocha S."/>
            <person name="Ding Y."/>
            <person name="Chen G."/>
            <person name="Hawes A."/>
            <person name="Holder M."/>
            <person name="Jhangiani S."/>
            <person name="Johnson A."/>
            <person name="Khan Z."/>
            <person name="Li Z."/>
            <person name="Liu W."/>
            <person name="Liu X."/>
            <person name="Perez L."/>
            <person name="Shen H."/>
            <person name="Wang Q."/>
            <person name="Watt J."/>
            <person name="Xi L."/>
            <person name="Xin Y."/>
            <person name="Zhou J."/>
            <person name="Deng J."/>
            <person name="Jiang H."/>
            <person name="Liu Y."/>
            <person name="Qu J."/>
            <person name="Song X.-Z."/>
            <person name="Zhang L."/>
            <person name="Villasana D."/>
            <person name="Johnson A."/>
            <person name="Liu J."/>
            <person name="Liyanage D."/>
            <person name="Lorensuhewa L."/>
            <person name="Robinson T."/>
            <person name="Song A."/>
            <person name="Song B.-B."/>
            <person name="Dinh H."/>
            <person name="Thornton R."/>
            <person name="Coyle M."/>
            <person name="Francisco L."/>
            <person name="Jackson L."/>
            <person name="Javaid M."/>
            <person name="Korchina V."/>
            <person name="Kovar C."/>
            <person name="Mata R."/>
            <person name="Mathew T."/>
            <person name="Ngo R."/>
            <person name="Nguyen L."/>
            <person name="Nguyen N."/>
            <person name="Okwuonu G."/>
            <person name="Ongeri F."/>
            <person name="Pham C."/>
            <person name="Simmons D."/>
            <person name="Wilczek-Boney K."/>
            <person name="Hale W."/>
            <person name="Jakkamsetti A."/>
            <person name="Pham P."/>
            <person name="Ruth R."/>
            <person name="San Lucas F."/>
            <person name="Warren J."/>
            <person name="Zhang J."/>
            <person name="Zhao Z."/>
            <person name="Zhou C."/>
            <person name="Zhu D."/>
            <person name="Lee S."/>
            <person name="Bess C."/>
            <person name="Blankenburg K."/>
            <person name="Forbes L."/>
            <person name="Fu Q."/>
            <person name="Gubbala S."/>
            <person name="Hirani K."/>
            <person name="Jayaseelan J.C."/>
            <person name="Lara F."/>
            <person name="Munidasa M."/>
            <person name="Palculict T."/>
            <person name="Patil S."/>
            <person name="Pu L.-L."/>
            <person name="Saada N."/>
            <person name="Tang L."/>
            <person name="Weissenberger G."/>
            <person name="Zhu Y."/>
            <person name="Hemphill L."/>
            <person name="Shang Y."/>
            <person name="Youmans B."/>
            <person name="Ayvaz T."/>
            <person name="Ross M."/>
            <person name="Santibanez J."/>
            <person name="Aqrawi P."/>
            <person name="Gross S."/>
            <person name="Joshi V."/>
            <person name="Fowler G."/>
            <person name="Nazareth L."/>
            <person name="Reid J."/>
            <person name="Worley K."/>
            <person name="Petrosino J."/>
            <person name="Highlander S."/>
            <person name="Gibbs R."/>
        </authorList>
    </citation>
    <scope>NUCLEOTIDE SEQUENCE [LARGE SCALE GENOMIC DNA]</scope>
    <source>
        <strain evidence="4">DSM 20601</strain>
    </source>
</reference>
<sequence length="151" mass="17402">MNTKKTKDDLAVSLTGGRLNIRVAAIIRRGDAVLVSKWGEDISLIGGRVVFGEDTEAAVIREVFEETGLRAHTAHFRAVVENFYTYEAKRCHEYLFIYEMAVDDDNIESTAIDFDKQELFWLEKEKWELLQPSVIRVILQTKHKGIMHFIN</sequence>
<dbReference type="PANTHER" id="PTHR43046">
    <property type="entry name" value="GDP-MANNOSE MANNOSYL HYDROLASE"/>
    <property type="match status" value="1"/>
</dbReference>
<dbReference type="Pfam" id="PF00293">
    <property type="entry name" value="NUDIX"/>
    <property type="match status" value="1"/>
</dbReference>
<name>D7UZJ2_LISGR</name>
<keyword evidence="2 4" id="KW-0378">Hydrolase</keyword>
<evidence type="ECO:0000256" key="1">
    <source>
        <dbReference type="ARBA" id="ARBA00001946"/>
    </source>
</evidence>
<dbReference type="InterPro" id="IPR020084">
    <property type="entry name" value="NUDIX_hydrolase_CS"/>
</dbReference>